<evidence type="ECO:0000256" key="1">
    <source>
        <dbReference type="SAM" id="Phobius"/>
    </source>
</evidence>
<dbReference type="EMBL" id="BIXZ01000003">
    <property type="protein sequence ID" value="GCF14319.1"/>
    <property type="molecule type" value="Genomic_DNA"/>
</dbReference>
<gene>
    <name evidence="2" type="ORF">Harman_22540</name>
</gene>
<dbReference type="RefSeq" id="WP_137683913.1">
    <property type="nucleotide sequence ID" value="NZ_BIXZ01000003.1"/>
</dbReference>
<accession>A0A4C2EQ70</accession>
<keyword evidence="1" id="KW-1133">Transmembrane helix</keyword>
<sequence>MSEYRRDAGVALLCGVALIGYLGWSGAINALWSVPVAAIGVAVAVGVEALFVLDTPVGSLWERRGVRTGSAVALLVGAAGLAAVFGPSVVAAVCWGLVTYFVILAVTLRYR</sequence>
<reference evidence="2 3" key="1">
    <citation type="submission" date="2019-02" db="EMBL/GenBank/DDBJ databases">
        <title>Haloarcula mannanilyticum sp. nov., a mannan degrading haloarchaeon isolated from commercial salt.</title>
        <authorList>
            <person name="Enomoto S."/>
            <person name="Shimane Y."/>
            <person name="Kamekura M."/>
            <person name="Ito T."/>
            <person name="Moriya O."/>
            <person name="Ihara K."/>
            <person name="Takahashi-Ando N."/>
            <person name="Fukushima Y."/>
            <person name="Yoshida Y."/>
            <person name="Usama R."/>
            <person name="Takai K."/>
            <person name="Minegishi H."/>
        </authorList>
    </citation>
    <scope>NUCLEOTIDE SEQUENCE [LARGE SCALE GENOMIC DNA]</scope>
    <source>
        <strain evidence="2 3">MD130-1</strain>
    </source>
</reference>
<dbReference type="Proteomes" id="UP000304382">
    <property type="component" value="Unassembled WGS sequence"/>
</dbReference>
<protein>
    <submittedName>
        <fullName evidence="2">Uncharacterized protein</fullName>
    </submittedName>
</protein>
<evidence type="ECO:0000313" key="3">
    <source>
        <dbReference type="Proteomes" id="UP000304382"/>
    </source>
</evidence>
<feature type="transmembrane region" description="Helical" evidence="1">
    <location>
        <begin position="30"/>
        <end position="53"/>
    </location>
</feature>
<dbReference type="OrthoDB" id="222391at2157"/>
<keyword evidence="1" id="KW-0812">Transmembrane</keyword>
<dbReference type="AlphaFoldDB" id="A0A4C2EQ70"/>
<comment type="caution">
    <text evidence="2">The sequence shown here is derived from an EMBL/GenBank/DDBJ whole genome shotgun (WGS) entry which is preliminary data.</text>
</comment>
<proteinExistence type="predicted"/>
<keyword evidence="3" id="KW-1185">Reference proteome</keyword>
<feature type="transmembrane region" description="Helical" evidence="1">
    <location>
        <begin position="65"/>
        <end position="83"/>
    </location>
</feature>
<name>A0A4C2EQ70_9EURY</name>
<evidence type="ECO:0000313" key="2">
    <source>
        <dbReference type="EMBL" id="GCF14319.1"/>
    </source>
</evidence>
<keyword evidence="1" id="KW-0472">Membrane</keyword>
<feature type="transmembrane region" description="Helical" evidence="1">
    <location>
        <begin position="7"/>
        <end position="24"/>
    </location>
</feature>
<feature type="transmembrane region" description="Helical" evidence="1">
    <location>
        <begin position="89"/>
        <end position="108"/>
    </location>
</feature>
<organism evidence="2 3">
    <name type="scientific">Haloarcula mannanilytica</name>
    <dbReference type="NCBI Taxonomy" id="2509225"/>
    <lineage>
        <taxon>Archaea</taxon>
        <taxon>Methanobacteriati</taxon>
        <taxon>Methanobacteriota</taxon>
        <taxon>Stenosarchaea group</taxon>
        <taxon>Halobacteria</taxon>
        <taxon>Halobacteriales</taxon>
        <taxon>Haloarculaceae</taxon>
        <taxon>Haloarcula</taxon>
    </lineage>
</organism>